<dbReference type="AlphaFoldDB" id="A0A5C3MYZ7"/>
<dbReference type="EMBL" id="ML213513">
    <property type="protein sequence ID" value="TFK50564.1"/>
    <property type="molecule type" value="Genomic_DNA"/>
</dbReference>
<sequence length="206" mass="22251">MKQPRHLARIPSFELLDGISAALDDRTLPIKDTLGKMGALFPKATPVPQAEGQGIAMPSRVAELDVEDVTGIELSSSFMADMIPSRRERDREEAPLPLDGPLHRRIREYRKQRLSQKTSKRQITPYPIPSSLFTSSYLTSPTQSTSTSYHNAKGVFCSTPGQNGRGVNQASDALGTTSQPTVQVDCNIVPKSEGSGGTKPVTGSDA</sequence>
<evidence type="ECO:0000313" key="3">
    <source>
        <dbReference type="Proteomes" id="UP000305948"/>
    </source>
</evidence>
<feature type="compositionally biased region" description="Basic and acidic residues" evidence="1">
    <location>
        <begin position="84"/>
        <end position="94"/>
    </location>
</feature>
<accession>A0A5C3MYZ7</accession>
<evidence type="ECO:0000313" key="2">
    <source>
        <dbReference type="EMBL" id="TFK50564.1"/>
    </source>
</evidence>
<feature type="compositionally biased region" description="Basic residues" evidence="1">
    <location>
        <begin position="103"/>
        <end position="120"/>
    </location>
</feature>
<feature type="compositionally biased region" description="Polar residues" evidence="1">
    <location>
        <begin position="159"/>
        <end position="182"/>
    </location>
</feature>
<feature type="region of interest" description="Disordered" evidence="1">
    <location>
        <begin position="83"/>
        <end position="182"/>
    </location>
</feature>
<name>A0A5C3MYZ7_9AGAM</name>
<organism evidence="2 3">
    <name type="scientific">Heliocybe sulcata</name>
    <dbReference type="NCBI Taxonomy" id="5364"/>
    <lineage>
        <taxon>Eukaryota</taxon>
        <taxon>Fungi</taxon>
        <taxon>Dikarya</taxon>
        <taxon>Basidiomycota</taxon>
        <taxon>Agaricomycotina</taxon>
        <taxon>Agaricomycetes</taxon>
        <taxon>Gloeophyllales</taxon>
        <taxon>Gloeophyllaceae</taxon>
        <taxon>Heliocybe</taxon>
    </lineage>
</organism>
<protein>
    <submittedName>
        <fullName evidence="2">Uncharacterized protein</fullName>
    </submittedName>
</protein>
<proteinExistence type="predicted"/>
<gene>
    <name evidence="2" type="ORF">OE88DRAFT_1736082</name>
</gene>
<keyword evidence="3" id="KW-1185">Reference proteome</keyword>
<feature type="compositionally biased region" description="Polar residues" evidence="1">
    <location>
        <begin position="131"/>
        <end position="150"/>
    </location>
</feature>
<dbReference type="Proteomes" id="UP000305948">
    <property type="component" value="Unassembled WGS sequence"/>
</dbReference>
<evidence type="ECO:0000256" key="1">
    <source>
        <dbReference type="SAM" id="MobiDB-lite"/>
    </source>
</evidence>
<reference evidence="2 3" key="1">
    <citation type="journal article" date="2019" name="Nat. Ecol. Evol.">
        <title>Megaphylogeny resolves global patterns of mushroom evolution.</title>
        <authorList>
            <person name="Varga T."/>
            <person name="Krizsan K."/>
            <person name="Foldi C."/>
            <person name="Dima B."/>
            <person name="Sanchez-Garcia M."/>
            <person name="Sanchez-Ramirez S."/>
            <person name="Szollosi G.J."/>
            <person name="Szarkandi J.G."/>
            <person name="Papp V."/>
            <person name="Albert L."/>
            <person name="Andreopoulos W."/>
            <person name="Angelini C."/>
            <person name="Antonin V."/>
            <person name="Barry K.W."/>
            <person name="Bougher N.L."/>
            <person name="Buchanan P."/>
            <person name="Buyck B."/>
            <person name="Bense V."/>
            <person name="Catcheside P."/>
            <person name="Chovatia M."/>
            <person name="Cooper J."/>
            <person name="Damon W."/>
            <person name="Desjardin D."/>
            <person name="Finy P."/>
            <person name="Geml J."/>
            <person name="Haridas S."/>
            <person name="Hughes K."/>
            <person name="Justo A."/>
            <person name="Karasinski D."/>
            <person name="Kautmanova I."/>
            <person name="Kiss B."/>
            <person name="Kocsube S."/>
            <person name="Kotiranta H."/>
            <person name="LaButti K.M."/>
            <person name="Lechner B.E."/>
            <person name="Liimatainen K."/>
            <person name="Lipzen A."/>
            <person name="Lukacs Z."/>
            <person name="Mihaltcheva S."/>
            <person name="Morgado L.N."/>
            <person name="Niskanen T."/>
            <person name="Noordeloos M.E."/>
            <person name="Ohm R.A."/>
            <person name="Ortiz-Santana B."/>
            <person name="Ovrebo C."/>
            <person name="Racz N."/>
            <person name="Riley R."/>
            <person name="Savchenko A."/>
            <person name="Shiryaev A."/>
            <person name="Soop K."/>
            <person name="Spirin V."/>
            <person name="Szebenyi C."/>
            <person name="Tomsovsky M."/>
            <person name="Tulloss R.E."/>
            <person name="Uehling J."/>
            <person name="Grigoriev I.V."/>
            <person name="Vagvolgyi C."/>
            <person name="Papp T."/>
            <person name="Martin F.M."/>
            <person name="Miettinen O."/>
            <person name="Hibbett D.S."/>
            <person name="Nagy L.G."/>
        </authorList>
    </citation>
    <scope>NUCLEOTIDE SEQUENCE [LARGE SCALE GENOMIC DNA]</scope>
    <source>
        <strain evidence="2 3">OMC1185</strain>
    </source>
</reference>
<feature type="region of interest" description="Disordered" evidence="1">
    <location>
        <begin position="187"/>
        <end position="206"/>
    </location>
</feature>